<dbReference type="EMBL" id="CAKMRJ010005634">
    <property type="protein sequence ID" value="CAH1448333.1"/>
    <property type="molecule type" value="Genomic_DNA"/>
</dbReference>
<feature type="compositionally biased region" description="Basic residues" evidence="1">
    <location>
        <begin position="55"/>
        <end position="67"/>
    </location>
</feature>
<organism evidence="2 3">
    <name type="scientific">Lactuca virosa</name>
    <dbReference type="NCBI Taxonomy" id="75947"/>
    <lineage>
        <taxon>Eukaryota</taxon>
        <taxon>Viridiplantae</taxon>
        <taxon>Streptophyta</taxon>
        <taxon>Embryophyta</taxon>
        <taxon>Tracheophyta</taxon>
        <taxon>Spermatophyta</taxon>
        <taxon>Magnoliopsida</taxon>
        <taxon>eudicotyledons</taxon>
        <taxon>Gunneridae</taxon>
        <taxon>Pentapetalae</taxon>
        <taxon>asterids</taxon>
        <taxon>campanulids</taxon>
        <taxon>Asterales</taxon>
        <taxon>Asteraceae</taxon>
        <taxon>Cichorioideae</taxon>
        <taxon>Cichorieae</taxon>
        <taxon>Lactucinae</taxon>
        <taxon>Lactuca</taxon>
    </lineage>
</organism>
<name>A0AAU9PEI0_9ASTR</name>
<feature type="region of interest" description="Disordered" evidence="1">
    <location>
        <begin position="80"/>
        <end position="104"/>
    </location>
</feature>
<keyword evidence="3" id="KW-1185">Reference proteome</keyword>
<proteinExistence type="predicted"/>
<feature type="region of interest" description="Disordered" evidence="1">
    <location>
        <begin position="50"/>
        <end position="69"/>
    </location>
</feature>
<evidence type="ECO:0000313" key="3">
    <source>
        <dbReference type="Proteomes" id="UP001157418"/>
    </source>
</evidence>
<accession>A0AAU9PEI0</accession>
<evidence type="ECO:0008006" key="4">
    <source>
        <dbReference type="Google" id="ProtNLM"/>
    </source>
</evidence>
<dbReference type="AlphaFoldDB" id="A0AAU9PEI0"/>
<gene>
    <name evidence="2" type="ORF">LVIROSA_LOCUS33887</name>
</gene>
<protein>
    <recommendedName>
        <fullName evidence="4">TPX2 central domain-containing protein</fullName>
    </recommendedName>
</protein>
<evidence type="ECO:0000256" key="1">
    <source>
        <dbReference type="SAM" id="MobiDB-lite"/>
    </source>
</evidence>
<sequence>MAKVPRNLPCLKKSKVVPEVVEKVVSKPVKEPFHEPIVQDAQTEVVPSKTGVLKCTKKPAHRPRHSPYLRPIIEDVPMHNISSPKGSFASKIQKIQKPQINRKG</sequence>
<dbReference type="Proteomes" id="UP001157418">
    <property type="component" value="Unassembled WGS sequence"/>
</dbReference>
<evidence type="ECO:0000313" key="2">
    <source>
        <dbReference type="EMBL" id="CAH1448333.1"/>
    </source>
</evidence>
<comment type="caution">
    <text evidence="2">The sequence shown here is derived from an EMBL/GenBank/DDBJ whole genome shotgun (WGS) entry which is preliminary data.</text>
</comment>
<reference evidence="2 3" key="1">
    <citation type="submission" date="2022-01" db="EMBL/GenBank/DDBJ databases">
        <authorList>
            <person name="Xiong W."/>
            <person name="Schranz E."/>
        </authorList>
    </citation>
    <scope>NUCLEOTIDE SEQUENCE [LARGE SCALE GENOMIC DNA]</scope>
</reference>